<dbReference type="GO" id="GO:0008270">
    <property type="term" value="F:zinc ion binding"/>
    <property type="evidence" value="ECO:0007669"/>
    <property type="project" value="UniProtKB-KW"/>
</dbReference>
<name>A0AB34VJN3_9GAMM</name>
<keyword evidence="3" id="KW-0862">Zinc</keyword>
<dbReference type="AlphaFoldDB" id="A0AB34VJN3"/>
<organism evidence="6 7">
    <name type="scientific">Pantoea stewartii</name>
    <dbReference type="NCBI Taxonomy" id="66269"/>
    <lineage>
        <taxon>Bacteria</taxon>
        <taxon>Pseudomonadati</taxon>
        <taxon>Pseudomonadota</taxon>
        <taxon>Gammaproteobacteria</taxon>
        <taxon>Enterobacterales</taxon>
        <taxon>Erwiniaceae</taxon>
        <taxon>Pantoea</taxon>
    </lineage>
</organism>
<evidence type="ECO:0000256" key="2">
    <source>
        <dbReference type="ARBA" id="ARBA00022771"/>
    </source>
</evidence>
<dbReference type="RefSeq" id="WP_054688350.1">
    <property type="nucleotide sequence ID" value="NZ_JALKTT010000004.1"/>
</dbReference>
<proteinExistence type="predicted"/>
<feature type="zinc finger region" description="dksA C4-type" evidence="4">
    <location>
        <begin position="39"/>
        <end position="63"/>
    </location>
</feature>
<evidence type="ECO:0000256" key="1">
    <source>
        <dbReference type="ARBA" id="ARBA00022723"/>
    </source>
</evidence>
<sequence length="84" mass="9121">MSDDLNDEMAQACTALFIQRGIDAARSQLRSDEPSNDFCECCGADIPTGRQRAMPGAKLCAGCQDVKEKKSRHMAGSYRGARHA</sequence>
<dbReference type="PROSITE" id="PS01102">
    <property type="entry name" value="ZF_DKSA_1"/>
    <property type="match status" value="1"/>
</dbReference>
<dbReference type="GO" id="GO:1900378">
    <property type="term" value="P:positive regulation of secondary metabolite biosynthetic process"/>
    <property type="evidence" value="ECO:0007669"/>
    <property type="project" value="TreeGrafter"/>
</dbReference>
<keyword evidence="2" id="KW-0863">Zinc-finger</keyword>
<dbReference type="SUPFAM" id="SSF57716">
    <property type="entry name" value="Glucocorticoid receptor-like (DNA-binding domain)"/>
    <property type="match status" value="1"/>
</dbReference>
<dbReference type="PANTHER" id="PTHR38777:SF1">
    <property type="entry name" value="DNAK SUPPRESSOR PROTEIN"/>
    <property type="match status" value="1"/>
</dbReference>
<dbReference type="Gene3D" id="1.20.120.910">
    <property type="entry name" value="DksA, coiled-coil domain"/>
    <property type="match status" value="1"/>
</dbReference>
<reference evidence="6 7" key="1">
    <citation type="journal article" date="2016" name="Front. Microbiol.">
        <title>Genomic Resource of Rice Seed Associated Bacteria.</title>
        <authorList>
            <person name="Midha S."/>
            <person name="Bansal K."/>
            <person name="Sharma S."/>
            <person name="Kumar N."/>
            <person name="Patil P.P."/>
            <person name="Chaudhry V."/>
            <person name="Patil P.B."/>
        </authorList>
    </citation>
    <scope>NUCLEOTIDE SEQUENCE [LARGE SCALE GENOMIC DNA]</scope>
    <source>
        <strain evidence="6 7">RSA13</strain>
    </source>
</reference>
<evidence type="ECO:0000313" key="7">
    <source>
        <dbReference type="Proteomes" id="UP000072520"/>
    </source>
</evidence>
<comment type="caution">
    <text evidence="6">The sequence shown here is derived from an EMBL/GenBank/DDBJ whole genome shotgun (WGS) entry which is preliminary data.</text>
</comment>
<dbReference type="PROSITE" id="PS51128">
    <property type="entry name" value="ZF_DKSA_2"/>
    <property type="match status" value="1"/>
</dbReference>
<dbReference type="InterPro" id="IPR000962">
    <property type="entry name" value="Znf_DskA_TraR"/>
</dbReference>
<evidence type="ECO:0000256" key="3">
    <source>
        <dbReference type="ARBA" id="ARBA00022833"/>
    </source>
</evidence>
<keyword evidence="1" id="KW-0479">Metal-binding</keyword>
<dbReference type="PANTHER" id="PTHR38777">
    <property type="entry name" value="FELS-2 PROPHAGE PROTEIN"/>
    <property type="match status" value="1"/>
</dbReference>
<dbReference type="EMBL" id="LDSI01000003">
    <property type="protein sequence ID" value="KTT00413.1"/>
    <property type="molecule type" value="Genomic_DNA"/>
</dbReference>
<evidence type="ECO:0000256" key="4">
    <source>
        <dbReference type="PROSITE-ProRule" id="PRU00510"/>
    </source>
</evidence>
<evidence type="ECO:0000313" key="6">
    <source>
        <dbReference type="EMBL" id="KTT00413.1"/>
    </source>
</evidence>
<dbReference type="InterPro" id="IPR020458">
    <property type="entry name" value="Znf_DskA_TraR_CS"/>
</dbReference>
<gene>
    <name evidence="6" type="ORF">RSA13_03145</name>
</gene>
<accession>A0AB34VJN3</accession>
<evidence type="ECO:0000259" key="5">
    <source>
        <dbReference type="Pfam" id="PF01258"/>
    </source>
</evidence>
<dbReference type="Pfam" id="PF01258">
    <property type="entry name" value="zf-dskA_traR"/>
    <property type="match status" value="1"/>
</dbReference>
<feature type="domain" description="Zinc finger DksA/TraR C4-type" evidence="5">
    <location>
        <begin position="38"/>
        <end position="69"/>
    </location>
</feature>
<dbReference type="Proteomes" id="UP000072520">
    <property type="component" value="Unassembled WGS sequence"/>
</dbReference>
<protein>
    <submittedName>
        <fullName evidence="6">Conjugal transfer protein TraR</fullName>
    </submittedName>
</protein>